<dbReference type="GO" id="GO:0005923">
    <property type="term" value="C:bicellular tight junction"/>
    <property type="evidence" value="ECO:0007669"/>
    <property type="project" value="TreeGrafter"/>
</dbReference>
<gene>
    <name evidence="3" type="primary">Amotl1</name>
    <name evidence="3" type="ORF">Bhyg_16887</name>
</gene>
<evidence type="ECO:0000313" key="4">
    <source>
        <dbReference type="Proteomes" id="UP001151699"/>
    </source>
</evidence>
<dbReference type="Proteomes" id="UP001151699">
    <property type="component" value="Unassembled WGS sequence"/>
</dbReference>
<reference evidence="3" key="1">
    <citation type="submission" date="2022-07" db="EMBL/GenBank/DDBJ databases">
        <authorList>
            <person name="Trinca V."/>
            <person name="Uliana J.V.C."/>
            <person name="Torres T.T."/>
            <person name="Ward R.J."/>
            <person name="Monesi N."/>
        </authorList>
    </citation>
    <scope>NUCLEOTIDE SEQUENCE</scope>
    <source>
        <strain evidence="3">HSMRA1968</strain>
        <tissue evidence="3">Whole embryos</tissue>
    </source>
</reference>
<feature type="compositionally biased region" description="Basic and acidic residues" evidence="2">
    <location>
        <begin position="168"/>
        <end position="186"/>
    </location>
</feature>
<protein>
    <submittedName>
        <fullName evidence="3">Angiomotin-like protein 1</fullName>
    </submittedName>
</protein>
<dbReference type="GO" id="GO:0031410">
    <property type="term" value="C:cytoplasmic vesicle"/>
    <property type="evidence" value="ECO:0007669"/>
    <property type="project" value="TreeGrafter"/>
</dbReference>
<dbReference type="AlphaFoldDB" id="A0A9Q0MLR0"/>
<comment type="caution">
    <text evidence="3">The sequence shown here is derived from an EMBL/GenBank/DDBJ whole genome shotgun (WGS) entry which is preliminary data.</text>
</comment>
<keyword evidence="4" id="KW-1185">Reference proteome</keyword>
<feature type="compositionally biased region" description="Polar residues" evidence="2">
    <location>
        <begin position="154"/>
        <end position="165"/>
    </location>
</feature>
<dbReference type="InterPro" id="IPR051747">
    <property type="entry name" value="Angiomotin-like"/>
</dbReference>
<dbReference type="GO" id="GO:0030334">
    <property type="term" value="P:regulation of cell migration"/>
    <property type="evidence" value="ECO:0007669"/>
    <property type="project" value="TreeGrafter"/>
</dbReference>
<feature type="non-terminal residue" evidence="3">
    <location>
        <position position="630"/>
    </location>
</feature>
<feature type="compositionally biased region" description="Low complexity" evidence="2">
    <location>
        <begin position="401"/>
        <end position="410"/>
    </location>
</feature>
<evidence type="ECO:0000256" key="1">
    <source>
        <dbReference type="SAM" id="Coils"/>
    </source>
</evidence>
<name>A0A9Q0MLR0_9DIPT</name>
<dbReference type="OrthoDB" id="5974715at2759"/>
<dbReference type="EMBL" id="WJQU01002317">
    <property type="protein sequence ID" value="KAJ6633005.1"/>
    <property type="molecule type" value="Genomic_DNA"/>
</dbReference>
<feature type="region of interest" description="Disordered" evidence="2">
    <location>
        <begin position="544"/>
        <end position="574"/>
    </location>
</feature>
<dbReference type="GO" id="GO:0030036">
    <property type="term" value="P:actin cytoskeleton organization"/>
    <property type="evidence" value="ECO:0007669"/>
    <property type="project" value="TreeGrafter"/>
</dbReference>
<feature type="region of interest" description="Disordered" evidence="2">
    <location>
        <begin position="152"/>
        <end position="198"/>
    </location>
</feature>
<keyword evidence="1" id="KW-0175">Coiled coil</keyword>
<feature type="compositionally biased region" description="Polar residues" evidence="2">
    <location>
        <begin position="187"/>
        <end position="198"/>
    </location>
</feature>
<feature type="compositionally biased region" description="Basic residues" evidence="2">
    <location>
        <begin position="1"/>
        <end position="10"/>
    </location>
</feature>
<evidence type="ECO:0000313" key="3">
    <source>
        <dbReference type="EMBL" id="KAJ6633005.1"/>
    </source>
</evidence>
<evidence type="ECO:0000256" key="2">
    <source>
        <dbReference type="SAM" id="MobiDB-lite"/>
    </source>
</evidence>
<feature type="region of interest" description="Disordered" evidence="2">
    <location>
        <begin position="394"/>
        <end position="416"/>
    </location>
</feature>
<feature type="coiled-coil region" evidence="1">
    <location>
        <begin position="235"/>
        <end position="374"/>
    </location>
</feature>
<dbReference type="GO" id="GO:0005886">
    <property type="term" value="C:plasma membrane"/>
    <property type="evidence" value="ECO:0007669"/>
    <property type="project" value="TreeGrafter"/>
</dbReference>
<feature type="compositionally biased region" description="Polar residues" evidence="2">
    <location>
        <begin position="17"/>
        <end position="30"/>
    </location>
</feature>
<organism evidence="3 4">
    <name type="scientific">Pseudolycoriella hygida</name>
    <dbReference type="NCBI Taxonomy" id="35572"/>
    <lineage>
        <taxon>Eukaryota</taxon>
        <taxon>Metazoa</taxon>
        <taxon>Ecdysozoa</taxon>
        <taxon>Arthropoda</taxon>
        <taxon>Hexapoda</taxon>
        <taxon>Insecta</taxon>
        <taxon>Pterygota</taxon>
        <taxon>Neoptera</taxon>
        <taxon>Endopterygota</taxon>
        <taxon>Diptera</taxon>
        <taxon>Nematocera</taxon>
        <taxon>Sciaroidea</taxon>
        <taxon>Sciaridae</taxon>
        <taxon>Pseudolycoriella</taxon>
    </lineage>
</organism>
<feature type="region of interest" description="Disordered" evidence="2">
    <location>
        <begin position="1"/>
        <end position="81"/>
    </location>
</feature>
<feature type="coiled-coil region" evidence="1">
    <location>
        <begin position="475"/>
        <end position="502"/>
    </location>
</feature>
<feature type="compositionally biased region" description="Polar residues" evidence="2">
    <location>
        <begin position="40"/>
        <end position="81"/>
    </location>
</feature>
<dbReference type="PANTHER" id="PTHR14826:SF14">
    <property type="entry name" value="ANGIOMOTIN_C DOMAIN-CONTAINING PROTEIN"/>
    <property type="match status" value="1"/>
</dbReference>
<proteinExistence type="predicted"/>
<sequence>MEQRYVLRHTPRVEPQGQENLQNNTPSAKENQARYVPDQRFSSNTSTDSTRYASSNRSISETRNPMYNQSITGTNSNRSSMDVSTCSYNTLIIHNDDNIFIGNREYPGTPDAIKKDRPRSYGEQMQEITEIPDDFLNQSHVLKHLAKEIKTPVNRRSNTRDSGMSDNADLKDPPKYGKWTTEEHNEQNNNKMKSKSQPDLTKLTDIDLEAMETILKENQLLKQQLHSCYMKVAKTQKLEEEVANIYRVHDELKQTCERREKLERAARMRLQSDLQRVQELNRVMKDQVDILQTQLSAPSEHQLLIAQLFTQNKELSAAKDRQEIELVAQRATLQEQRNHIGILDAALRNAQHNIRRLEDELRKKQLYVERLTQLHGALQSKQNEQKIRLDYEAELGKDSNRSGSSTNSDSKWQIQDKSQIMRLDSEQRHLDEQAMRQNIPKITLDKNIQDDRMITEAQHDKLRYLEEVHSAQRKVNDLQTHLKVLDSKVAEKEAEIRILQEKKICGSSFDSYNSFALNPFNSQASFNASNASFNTTTNTSLLDQTFGGNSTNFSPNQNPYVSSPSYGQQKPTYNQSSVSEKLTLEQVTKLLAQKQLEYKSTSNIILNQIQTSEEIARSCRDIASDKEEFC</sequence>
<dbReference type="PANTHER" id="PTHR14826">
    <property type="entry name" value="ANGIOMOTIN"/>
    <property type="match status" value="1"/>
</dbReference>
<accession>A0A9Q0MLR0</accession>